<keyword evidence="2 6" id="KW-0349">Heme</keyword>
<dbReference type="PANTHER" id="PTHR33751">
    <property type="entry name" value="CBB3-TYPE CYTOCHROME C OXIDASE SUBUNIT FIXP"/>
    <property type="match status" value="1"/>
</dbReference>
<dbReference type="GO" id="GO:0009055">
    <property type="term" value="F:electron transfer activity"/>
    <property type="evidence" value="ECO:0007669"/>
    <property type="project" value="InterPro"/>
</dbReference>
<keyword evidence="5 6" id="KW-0408">Iron</keyword>
<comment type="caution">
    <text evidence="9">The sequence shown here is derived from an EMBL/GenBank/DDBJ whole genome shotgun (WGS) entry which is preliminary data.</text>
</comment>
<dbReference type="GO" id="GO:0020037">
    <property type="term" value="F:heme binding"/>
    <property type="evidence" value="ECO:0007669"/>
    <property type="project" value="InterPro"/>
</dbReference>
<dbReference type="AlphaFoldDB" id="A0A4R3US39"/>
<evidence type="ECO:0000256" key="1">
    <source>
        <dbReference type="ARBA" id="ARBA00022448"/>
    </source>
</evidence>
<evidence type="ECO:0000313" key="9">
    <source>
        <dbReference type="EMBL" id="TCU93671.1"/>
    </source>
</evidence>
<evidence type="ECO:0000313" key="10">
    <source>
        <dbReference type="Proteomes" id="UP000294692"/>
    </source>
</evidence>
<feature type="chain" id="PRO_5020675690" evidence="7">
    <location>
        <begin position="27"/>
        <end position="126"/>
    </location>
</feature>
<protein>
    <submittedName>
        <fullName evidence="9">Sulfide dehydrogenase (Flavocytochrome c) cytochrome c subunit</fullName>
    </submittedName>
</protein>
<gene>
    <name evidence="9" type="ORF">EV686_11123</name>
</gene>
<dbReference type="SUPFAM" id="SSF46626">
    <property type="entry name" value="Cytochrome c"/>
    <property type="match status" value="1"/>
</dbReference>
<keyword evidence="3 6" id="KW-0479">Metal-binding</keyword>
<keyword evidence="7" id="KW-0732">Signal</keyword>
<dbReference type="Gene3D" id="1.10.760.10">
    <property type="entry name" value="Cytochrome c-like domain"/>
    <property type="match status" value="1"/>
</dbReference>
<accession>A0A4R3US39</accession>
<dbReference type="PROSITE" id="PS51007">
    <property type="entry name" value="CYTC"/>
    <property type="match status" value="1"/>
</dbReference>
<evidence type="ECO:0000256" key="4">
    <source>
        <dbReference type="ARBA" id="ARBA00022982"/>
    </source>
</evidence>
<evidence type="ECO:0000259" key="8">
    <source>
        <dbReference type="PROSITE" id="PS51007"/>
    </source>
</evidence>
<dbReference type="RefSeq" id="WP_377748174.1">
    <property type="nucleotide sequence ID" value="NZ_JBHRVM010000001.1"/>
</dbReference>
<dbReference type="Proteomes" id="UP000294692">
    <property type="component" value="Unassembled WGS sequence"/>
</dbReference>
<dbReference type="InterPro" id="IPR036909">
    <property type="entry name" value="Cyt_c-like_dom_sf"/>
</dbReference>
<reference evidence="9 10" key="1">
    <citation type="submission" date="2019-03" db="EMBL/GenBank/DDBJ databases">
        <title>Genomic Encyclopedia of Type Strains, Phase IV (KMG-IV): sequencing the most valuable type-strain genomes for metagenomic binning, comparative biology and taxonomic classification.</title>
        <authorList>
            <person name="Goeker M."/>
        </authorList>
    </citation>
    <scope>NUCLEOTIDE SEQUENCE [LARGE SCALE GENOMIC DNA]</scope>
    <source>
        <strain evidence="9 10">DSM 100048</strain>
    </source>
</reference>
<dbReference type="PANTHER" id="PTHR33751:SF9">
    <property type="entry name" value="CYTOCHROME C4"/>
    <property type="match status" value="1"/>
</dbReference>
<feature type="signal peptide" evidence="7">
    <location>
        <begin position="1"/>
        <end position="26"/>
    </location>
</feature>
<evidence type="ECO:0000256" key="7">
    <source>
        <dbReference type="SAM" id="SignalP"/>
    </source>
</evidence>
<evidence type="ECO:0000256" key="6">
    <source>
        <dbReference type="PROSITE-ProRule" id="PRU00433"/>
    </source>
</evidence>
<dbReference type="Pfam" id="PF00034">
    <property type="entry name" value="Cytochrom_C"/>
    <property type="match status" value="1"/>
</dbReference>
<dbReference type="EMBL" id="SMBX01000011">
    <property type="protein sequence ID" value="TCU93671.1"/>
    <property type="molecule type" value="Genomic_DNA"/>
</dbReference>
<evidence type="ECO:0000256" key="5">
    <source>
        <dbReference type="ARBA" id="ARBA00023004"/>
    </source>
</evidence>
<dbReference type="InterPro" id="IPR050597">
    <property type="entry name" value="Cytochrome_c_Oxidase_Subunit"/>
</dbReference>
<feature type="domain" description="Cytochrome c" evidence="8">
    <location>
        <begin position="37"/>
        <end position="124"/>
    </location>
</feature>
<dbReference type="InterPro" id="IPR009056">
    <property type="entry name" value="Cyt_c-like_dom"/>
</dbReference>
<evidence type="ECO:0000256" key="3">
    <source>
        <dbReference type="ARBA" id="ARBA00022723"/>
    </source>
</evidence>
<keyword evidence="4" id="KW-0249">Electron transport</keyword>
<proteinExistence type="predicted"/>
<sequence length="126" mass="12905">MMKTMFPASRRMACILRAVLPGVALAAGLAAPAAAQQPSQSDTSAFTHQVKVMAGACANCHGTDGAYAGAIPAIAGRPAGALEAQLLAFKKGEAGPANTVMGRIAKGFTDEELRQIAQYYAAIGKR</sequence>
<keyword evidence="1" id="KW-0813">Transport</keyword>
<name>A0A4R3US39_9BURK</name>
<organism evidence="9 10">
    <name type="scientific">Paracandidimonas soli</name>
    <dbReference type="NCBI Taxonomy" id="1917182"/>
    <lineage>
        <taxon>Bacteria</taxon>
        <taxon>Pseudomonadati</taxon>
        <taxon>Pseudomonadota</taxon>
        <taxon>Betaproteobacteria</taxon>
        <taxon>Burkholderiales</taxon>
        <taxon>Alcaligenaceae</taxon>
        <taxon>Paracandidimonas</taxon>
    </lineage>
</organism>
<evidence type="ECO:0000256" key="2">
    <source>
        <dbReference type="ARBA" id="ARBA00022617"/>
    </source>
</evidence>
<dbReference type="GO" id="GO:0046872">
    <property type="term" value="F:metal ion binding"/>
    <property type="evidence" value="ECO:0007669"/>
    <property type="project" value="UniProtKB-KW"/>
</dbReference>
<keyword evidence="10" id="KW-1185">Reference proteome</keyword>